<feature type="region of interest" description="Disordered" evidence="1">
    <location>
        <begin position="80"/>
        <end position="111"/>
    </location>
</feature>
<dbReference type="Pfam" id="PF11089">
    <property type="entry name" value="SyrA"/>
    <property type="match status" value="1"/>
</dbReference>
<organism evidence="3 4">
    <name type="scientific">Mesorhizobium metallidurans STM 2683</name>
    <dbReference type="NCBI Taxonomy" id="1297569"/>
    <lineage>
        <taxon>Bacteria</taxon>
        <taxon>Pseudomonadati</taxon>
        <taxon>Pseudomonadota</taxon>
        <taxon>Alphaproteobacteria</taxon>
        <taxon>Hyphomicrobiales</taxon>
        <taxon>Phyllobacteriaceae</taxon>
        <taxon>Mesorhizobium</taxon>
    </lineage>
</organism>
<dbReference type="InterPro" id="IPR024239">
    <property type="entry name" value="SyrA"/>
</dbReference>
<keyword evidence="4" id="KW-1185">Reference proteome</keyword>
<dbReference type="EMBL" id="CAUM01000170">
    <property type="protein sequence ID" value="CCV09295.1"/>
    <property type="molecule type" value="Genomic_DNA"/>
</dbReference>
<evidence type="ECO:0000256" key="1">
    <source>
        <dbReference type="SAM" id="MobiDB-lite"/>
    </source>
</evidence>
<reference evidence="3 4" key="1">
    <citation type="submission" date="2013-02" db="EMBL/GenBank/DDBJ databases">
        <authorList>
            <person name="Genoscope - CEA"/>
        </authorList>
    </citation>
    <scope>NUCLEOTIDE SEQUENCE [LARGE SCALE GENOMIC DNA]</scope>
    <source>
        <strain evidence="3 4">STM 2683</strain>
    </source>
</reference>
<dbReference type="RefSeq" id="WP_008878149.1">
    <property type="nucleotide sequence ID" value="NZ_CAUM01000170.1"/>
</dbReference>
<evidence type="ECO:0000313" key="3">
    <source>
        <dbReference type="EMBL" id="CCV09295.1"/>
    </source>
</evidence>
<dbReference type="AlphaFoldDB" id="M5EZC2"/>
<evidence type="ECO:0000313" key="4">
    <source>
        <dbReference type="Proteomes" id="UP000012062"/>
    </source>
</evidence>
<evidence type="ECO:0000256" key="2">
    <source>
        <dbReference type="SAM" id="Phobius"/>
    </source>
</evidence>
<dbReference type="OrthoDB" id="9802759at2"/>
<gene>
    <name evidence="3" type="ORF">MESS2_980017</name>
</gene>
<keyword evidence="2" id="KW-0472">Membrane</keyword>
<protein>
    <recommendedName>
        <fullName evidence="5">Exopolysaccharide repressor protein</fullName>
    </recommendedName>
</protein>
<evidence type="ECO:0008006" key="5">
    <source>
        <dbReference type="Google" id="ProtNLM"/>
    </source>
</evidence>
<keyword evidence="2" id="KW-1133">Transmembrane helix</keyword>
<feature type="transmembrane region" description="Helical" evidence="2">
    <location>
        <begin position="28"/>
        <end position="55"/>
    </location>
</feature>
<feature type="compositionally biased region" description="Basic and acidic residues" evidence="1">
    <location>
        <begin position="80"/>
        <end position="94"/>
    </location>
</feature>
<sequence>MRLIIFCRLLGMVLCGNAVTVYFALDSIRLAVFTTLAFWLVLQVAYFANVLFLIWRSSGVPGEQRAELFVSSQKVRFRPSDNDEVRNESSDVRQRNQMLGISDAPPLRRSR</sequence>
<name>M5EZC2_9HYPH</name>
<keyword evidence="2" id="KW-0812">Transmembrane</keyword>
<dbReference type="Proteomes" id="UP000012062">
    <property type="component" value="Unassembled WGS sequence"/>
</dbReference>
<proteinExistence type="predicted"/>
<comment type="caution">
    <text evidence="3">The sequence shown here is derived from an EMBL/GenBank/DDBJ whole genome shotgun (WGS) entry which is preliminary data.</text>
</comment>
<accession>M5EZC2</accession>